<evidence type="ECO:0000256" key="14">
    <source>
        <dbReference type="SAM" id="MobiDB-lite"/>
    </source>
</evidence>
<dbReference type="CDD" id="cd03017">
    <property type="entry name" value="PRX_BCP"/>
    <property type="match status" value="1"/>
</dbReference>
<dbReference type="FunFam" id="3.40.30.10:FF:000007">
    <property type="entry name" value="Thioredoxin-dependent thiol peroxidase"/>
    <property type="match status" value="1"/>
</dbReference>
<keyword evidence="4 16" id="KW-0575">Peroxidase</keyword>
<accession>A0A9D9NDB9</accession>
<evidence type="ECO:0000256" key="1">
    <source>
        <dbReference type="ARBA" id="ARBA00003330"/>
    </source>
</evidence>
<gene>
    <name evidence="16" type="primary">bcp</name>
    <name evidence="16" type="ORF">IAA72_05650</name>
</gene>
<feature type="region of interest" description="Disordered" evidence="14">
    <location>
        <begin position="1"/>
        <end position="22"/>
    </location>
</feature>
<evidence type="ECO:0000256" key="7">
    <source>
        <dbReference type="ARBA" id="ARBA00023157"/>
    </source>
</evidence>
<evidence type="ECO:0000313" key="16">
    <source>
        <dbReference type="EMBL" id="MBO8469249.1"/>
    </source>
</evidence>
<organism evidence="16 17">
    <name type="scientific">Candidatus Ornithospirochaeta stercoravium</name>
    <dbReference type="NCBI Taxonomy" id="2840897"/>
    <lineage>
        <taxon>Bacteria</taxon>
        <taxon>Pseudomonadati</taxon>
        <taxon>Spirochaetota</taxon>
        <taxon>Spirochaetia</taxon>
        <taxon>Spirochaetales</taxon>
        <taxon>Spirochaetaceae</taxon>
        <taxon>Spirochaetaceae incertae sedis</taxon>
        <taxon>Candidatus Ornithospirochaeta</taxon>
    </lineage>
</organism>
<dbReference type="InterPro" id="IPR050924">
    <property type="entry name" value="Peroxiredoxin_BCP/PrxQ"/>
</dbReference>
<dbReference type="Proteomes" id="UP000810292">
    <property type="component" value="Unassembled WGS sequence"/>
</dbReference>
<evidence type="ECO:0000256" key="5">
    <source>
        <dbReference type="ARBA" id="ARBA00022862"/>
    </source>
</evidence>
<keyword evidence="8" id="KW-0676">Redox-active center</keyword>
<dbReference type="NCBIfam" id="NF006960">
    <property type="entry name" value="PRK09437.1"/>
    <property type="match status" value="1"/>
</dbReference>
<dbReference type="PIRSF" id="PIRSF000239">
    <property type="entry name" value="AHPC"/>
    <property type="match status" value="1"/>
</dbReference>
<comment type="similarity">
    <text evidence="10">Belongs to the peroxiredoxin family. BCP/PrxQ subfamily.</text>
</comment>
<dbReference type="GO" id="GO:0005737">
    <property type="term" value="C:cytoplasm"/>
    <property type="evidence" value="ECO:0007669"/>
    <property type="project" value="TreeGrafter"/>
</dbReference>
<name>A0A9D9NDB9_9SPIO</name>
<proteinExistence type="inferred from homology"/>
<dbReference type="InterPro" id="IPR013766">
    <property type="entry name" value="Thioredoxin_domain"/>
</dbReference>
<dbReference type="PROSITE" id="PS51352">
    <property type="entry name" value="THIOREDOXIN_2"/>
    <property type="match status" value="1"/>
</dbReference>
<feature type="domain" description="Thioredoxin" evidence="15">
    <location>
        <begin position="2"/>
        <end position="153"/>
    </location>
</feature>
<evidence type="ECO:0000259" key="15">
    <source>
        <dbReference type="PROSITE" id="PS51352"/>
    </source>
</evidence>
<evidence type="ECO:0000256" key="13">
    <source>
        <dbReference type="PIRSR" id="PIRSR000239-1"/>
    </source>
</evidence>
<dbReference type="PANTHER" id="PTHR42801:SF4">
    <property type="entry name" value="AHPC_TSA FAMILY PROTEIN"/>
    <property type="match status" value="1"/>
</dbReference>
<evidence type="ECO:0000256" key="4">
    <source>
        <dbReference type="ARBA" id="ARBA00022559"/>
    </source>
</evidence>
<dbReference type="Gene3D" id="3.40.30.10">
    <property type="entry name" value="Glutaredoxin"/>
    <property type="match status" value="1"/>
</dbReference>
<reference evidence="16" key="2">
    <citation type="journal article" date="2021" name="PeerJ">
        <title>Extensive microbial diversity within the chicken gut microbiome revealed by metagenomics and culture.</title>
        <authorList>
            <person name="Gilroy R."/>
            <person name="Ravi A."/>
            <person name="Getino M."/>
            <person name="Pursley I."/>
            <person name="Horton D.L."/>
            <person name="Alikhan N.F."/>
            <person name="Baker D."/>
            <person name="Gharbi K."/>
            <person name="Hall N."/>
            <person name="Watson M."/>
            <person name="Adriaenssens E.M."/>
            <person name="Foster-Nyarko E."/>
            <person name="Jarju S."/>
            <person name="Secka A."/>
            <person name="Antonio M."/>
            <person name="Oren A."/>
            <person name="Chaudhuri R.R."/>
            <person name="La Ragione R."/>
            <person name="Hildebrand F."/>
            <person name="Pallen M.J."/>
        </authorList>
    </citation>
    <scope>NUCLEOTIDE SEQUENCE</scope>
    <source>
        <strain evidence="16">14700</strain>
    </source>
</reference>
<dbReference type="GO" id="GO:0045454">
    <property type="term" value="P:cell redox homeostasis"/>
    <property type="evidence" value="ECO:0007669"/>
    <property type="project" value="TreeGrafter"/>
</dbReference>
<evidence type="ECO:0000256" key="9">
    <source>
        <dbReference type="ARBA" id="ARBA00032824"/>
    </source>
</evidence>
<dbReference type="InterPro" id="IPR036249">
    <property type="entry name" value="Thioredoxin-like_sf"/>
</dbReference>
<reference evidence="16" key="1">
    <citation type="submission" date="2020-10" db="EMBL/GenBank/DDBJ databases">
        <authorList>
            <person name="Gilroy R."/>
        </authorList>
    </citation>
    <scope>NUCLEOTIDE SEQUENCE</scope>
    <source>
        <strain evidence="16">14700</strain>
    </source>
</reference>
<evidence type="ECO:0000256" key="3">
    <source>
        <dbReference type="ARBA" id="ARBA00013017"/>
    </source>
</evidence>
<dbReference type="InterPro" id="IPR024706">
    <property type="entry name" value="Peroxiredoxin_AhpC-typ"/>
</dbReference>
<dbReference type="EMBL" id="JADIMF010000086">
    <property type="protein sequence ID" value="MBO8469249.1"/>
    <property type="molecule type" value="Genomic_DNA"/>
</dbReference>
<comment type="caution">
    <text evidence="16">The sequence shown here is derived from an EMBL/GenBank/DDBJ whole genome shotgun (WGS) entry which is preliminary data.</text>
</comment>
<evidence type="ECO:0000256" key="11">
    <source>
        <dbReference type="ARBA" id="ARBA00042639"/>
    </source>
</evidence>
<dbReference type="Pfam" id="PF00578">
    <property type="entry name" value="AhpC-TSA"/>
    <property type="match status" value="1"/>
</dbReference>
<dbReference type="PANTHER" id="PTHR42801">
    <property type="entry name" value="THIOREDOXIN-DEPENDENT PEROXIDE REDUCTASE"/>
    <property type="match status" value="1"/>
</dbReference>
<dbReference type="GO" id="GO:0034599">
    <property type="term" value="P:cellular response to oxidative stress"/>
    <property type="evidence" value="ECO:0007669"/>
    <property type="project" value="TreeGrafter"/>
</dbReference>
<protein>
    <recommendedName>
        <fullName evidence="3">thioredoxin-dependent peroxiredoxin</fullName>
        <ecNumber evidence="3">1.11.1.24</ecNumber>
    </recommendedName>
    <alternativeName>
        <fullName evidence="9">Thioredoxin peroxidase</fullName>
    </alternativeName>
    <alternativeName>
        <fullName evidence="11">Thioredoxin-dependent peroxiredoxin Bcp</fullName>
    </alternativeName>
</protein>
<evidence type="ECO:0000256" key="2">
    <source>
        <dbReference type="ARBA" id="ARBA00011245"/>
    </source>
</evidence>
<dbReference type="AlphaFoldDB" id="A0A9D9NDB9"/>
<keyword evidence="7" id="KW-1015">Disulfide bond</keyword>
<dbReference type="EC" id="1.11.1.24" evidence="3"/>
<evidence type="ECO:0000256" key="12">
    <source>
        <dbReference type="ARBA" id="ARBA00049091"/>
    </source>
</evidence>
<dbReference type="GO" id="GO:0008379">
    <property type="term" value="F:thioredoxin peroxidase activity"/>
    <property type="evidence" value="ECO:0007669"/>
    <property type="project" value="TreeGrafter"/>
</dbReference>
<evidence type="ECO:0000256" key="8">
    <source>
        <dbReference type="ARBA" id="ARBA00023284"/>
    </source>
</evidence>
<evidence type="ECO:0000313" key="17">
    <source>
        <dbReference type="Proteomes" id="UP000810292"/>
    </source>
</evidence>
<sequence>MIEIGNMAPDFTLPDENGEERKLSDERGNIVILYFYPRDNTPGCTKEACSLRDSIEDLKGLDATVIGISPDKAESHRNFIDKFSLPFHLLSDPEHKVMEMYGAYGEKMMYGKKTVGVIRTTYIIGKDGKVLKVFKKVNTATHGEDVRKALSEF</sequence>
<dbReference type="SUPFAM" id="SSF52833">
    <property type="entry name" value="Thioredoxin-like"/>
    <property type="match status" value="1"/>
</dbReference>
<keyword evidence="5" id="KW-0049">Antioxidant</keyword>
<comment type="catalytic activity">
    <reaction evidence="12">
        <text>a hydroperoxide + [thioredoxin]-dithiol = an alcohol + [thioredoxin]-disulfide + H2O</text>
        <dbReference type="Rhea" id="RHEA:62620"/>
        <dbReference type="Rhea" id="RHEA-COMP:10698"/>
        <dbReference type="Rhea" id="RHEA-COMP:10700"/>
        <dbReference type="ChEBI" id="CHEBI:15377"/>
        <dbReference type="ChEBI" id="CHEBI:29950"/>
        <dbReference type="ChEBI" id="CHEBI:30879"/>
        <dbReference type="ChEBI" id="CHEBI:35924"/>
        <dbReference type="ChEBI" id="CHEBI:50058"/>
        <dbReference type="EC" id="1.11.1.24"/>
    </reaction>
</comment>
<dbReference type="InterPro" id="IPR000866">
    <property type="entry name" value="AhpC/TSA"/>
</dbReference>
<feature type="active site" description="Cysteine sulfenic acid (-SOH) intermediate; for peroxidase activity" evidence="13">
    <location>
        <position position="44"/>
    </location>
</feature>
<evidence type="ECO:0000256" key="6">
    <source>
        <dbReference type="ARBA" id="ARBA00023002"/>
    </source>
</evidence>
<comment type="subunit">
    <text evidence="2">Monomer.</text>
</comment>
<evidence type="ECO:0000256" key="10">
    <source>
        <dbReference type="ARBA" id="ARBA00038489"/>
    </source>
</evidence>
<comment type="function">
    <text evidence="1">Thiol-specific peroxidase that catalyzes the reduction of hydrogen peroxide and organic hydroperoxides to water and alcohols, respectively. Plays a role in cell protection against oxidative stress by detoxifying peroxides and as sensor of hydrogen peroxide-mediated signaling events.</text>
</comment>
<keyword evidence="6" id="KW-0560">Oxidoreductase</keyword>